<organism evidence="3 4">
    <name type="scientific">Alkalicella caledoniensis</name>
    <dbReference type="NCBI Taxonomy" id="2731377"/>
    <lineage>
        <taxon>Bacteria</taxon>
        <taxon>Bacillati</taxon>
        <taxon>Bacillota</taxon>
        <taxon>Clostridia</taxon>
        <taxon>Eubacteriales</taxon>
        <taxon>Proteinivoracaceae</taxon>
        <taxon>Alkalicella</taxon>
    </lineage>
</organism>
<evidence type="ECO:0000256" key="2">
    <source>
        <dbReference type="SAM" id="MobiDB-lite"/>
    </source>
</evidence>
<dbReference type="AlphaFoldDB" id="A0A7G9WB69"/>
<dbReference type="Proteomes" id="UP000516160">
    <property type="component" value="Chromosome"/>
</dbReference>
<evidence type="ECO:0000256" key="1">
    <source>
        <dbReference type="SAM" id="Coils"/>
    </source>
</evidence>
<reference evidence="3 4" key="1">
    <citation type="submission" date="2020-07" db="EMBL/GenBank/DDBJ databases">
        <title>Alkalicella. sp. LB2 genome.</title>
        <authorList>
            <person name="Postec A."/>
            <person name="Quemeneur M."/>
        </authorList>
    </citation>
    <scope>NUCLEOTIDE SEQUENCE [LARGE SCALE GENOMIC DNA]</scope>
    <source>
        <strain evidence="3 4">LB2</strain>
    </source>
</reference>
<dbReference type="Pfam" id="PF13555">
    <property type="entry name" value="AAA_29"/>
    <property type="match status" value="1"/>
</dbReference>
<feature type="coiled-coil region" evidence="1">
    <location>
        <begin position="237"/>
        <end position="375"/>
    </location>
</feature>
<dbReference type="Pfam" id="PF13558">
    <property type="entry name" value="SbcC_Walker_B"/>
    <property type="match status" value="1"/>
</dbReference>
<evidence type="ECO:0000313" key="4">
    <source>
        <dbReference type="Proteomes" id="UP000516160"/>
    </source>
</evidence>
<dbReference type="InterPro" id="IPR027417">
    <property type="entry name" value="P-loop_NTPase"/>
</dbReference>
<dbReference type="RefSeq" id="WP_213166329.1">
    <property type="nucleotide sequence ID" value="NZ_CP058559.1"/>
</dbReference>
<protein>
    <submittedName>
        <fullName evidence="3">AAA family ATPase</fullName>
    </submittedName>
</protein>
<dbReference type="Gene3D" id="3.40.50.300">
    <property type="entry name" value="P-loop containing nucleotide triphosphate hydrolases"/>
    <property type="match status" value="2"/>
</dbReference>
<accession>A0A7G9WB69</accession>
<dbReference type="PANTHER" id="PTHR32182">
    <property type="entry name" value="DNA REPLICATION AND REPAIR PROTEIN RECF"/>
    <property type="match status" value="1"/>
</dbReference>
<sequence>MKKLKRMLLVNWHNYAKEVIEFDTINFLTGKTAAGKSTIIDALQLVLLGDTTGSFFNKAANQKSARTLKGYLFGETGDDGETGFNYLRNERFTSYVALEFEDTTQRRMFTTGIVCDCYKDQTFDYKWFILNNRGLPENLFVDEKSRVPYDIRNLRALLAEWLKGKKGYDFELLDTNKRYQEVTLGKFGQVKNKYRVLLKKAVPFSPIADIEQFITESICDIKDRIDVDQMQSDIRQYKQLEQDALGIQERITKLQEICSINKNYENEKEKFKQQDYIFIRAGKAEAERQENEINNLILEKRESIMLNEEAMKNLKSELSIIIKKLEQLEIEYRTSDIAKRERELKEGIAKIRKEINELEKSIQAMLERINGYGKKWLVLSDNLKSCGFSTEIVEEGQLLFAEMKDLDVKEAKSYPFVDVAIKFDNLKSEVNGYQAELKKRGEQLKHDIEELEGKISNINKGIKPYPYEVTSLKRIIEEQLFKLHKKAVPVYILADLLEIPEPRWRNAIEGYLDKQKFYLLVNEEYYRDSLRIYSQEKEEKKIHDVGLIDIGKLKKYTRPLRSGSLAEEVESDNKCGKLYANYLLGGVMKCDHVDDLRNHKIAITDDGMLYKGFVSRRINPARYSNPFIGRKSLELLIIKLEKDLEQQKKLYEEVINYHRIVKDASSAMTLSRYEGEENEKLIKEAGIIPQLKERLLKIQQEYDGLDILFLERMEKKIVMYKEEIKEKDGQKHELDKDNTRLDTEIENMEKEKLPEIKRKVLQIQGEIDEEFELDWIEKVGEPRFLRESAANRTMASLKSGFYSAKQQTAKKRDSLRSQRTEKRSRYNGEYKMPFDIEAESNRDFDKELQDLDDIRLPEYIEKIKDSKVKAYNQFRDDFIAKLKSNIETVTEQLNELNASLKQSVFGTDTYRFEKKPRPEYRAYYDMIMDPLLMDTSGWNISSKSFNEKYKKEIDELFRLLILNDNNVSAERRSEYERNIKKFTDYKTYLIFDLVVTNEQGDEQRLSKTLLKKSGGETQIPFYIALLASFSQVCRIRSKKHNNTIRLIILDEAFSKMDGERIQESIRLLKRFELQAIFSAPPDKIPDIAPLVSRNIAVYKGRKHSFTKNFDPKEIDEVLMEE</sequence>
<proteinExistence type="predicted"/>
<dbReference type="SUPFAM" id="SSF52540">
    <property type="entry name" value="P-loop containing nucleoside triphosphate hydrolases"/>
    <property type="match status" value="1"/>
</dbReference>
<feature type="coiled-coil region" evidence="1">
    <location>
        <begin position="710"/>
        <end position="751"/>
    </location>
</feature>
<dbReference type="KEGG" id="acae:HYG86_14720"/>
<keyword evidence="4" id="KW-1185">Reference proteome</keyword>
<dbReference type="GO" id="GO:0000731">
    <property type="term" value="P:DNA synthesis involved in DNA repair"/>
    <property type="evidence" value="ECO:0007669"/>
    <property type="project" value="TreeGrafter"/>
</dbReference>
<dbReference type="GO" id="GO:0006302">
    <property type="term" value="P:double-strand break repair"/>
    <property type="evidence" value="ECO:0007669"/>
    <property type="project" value="TreeGrafter"/>
</dbReference>
<dbReference type="PANTHER" id="PTHR32182:SF0">
    <property type="entry name" value="DNA REPLICATION AND REPAIR PROTEIN RECF"/>
    <property type="match status" value="1"/>
</dbReference>
<dbReference type="EMBL" id="CP058559">
    <property type="protein sequence ID" value="QNO15931.1"/>
    <property type="molecule type" value="Genomic_DNA"/>
</dbReference>
<keyword evidence="1" id="KW-0175">Coiled coil</keyword>
<evidence type="ECO:0000313" key="3">
    <source>
        <dbReference type="EMBL" id="QNO15931.1"/>
    </source>
</evidence>
<feature type="compositionally biased region" description="Basic and acidic residues" evidence="2">
    <location>
        <begin position="810"/>
        <end position="824"/>
    </location>
</feature>
<name>A0A7G9WB69_ALKCA</name>
<gene>
    <name evidence="3" type="ORF">HYG86_14720</name>
</gene>
<feature type="region of interest" description="Disordered" evidence="2">
    <location>
        <begin position="805"/>
        <end position="824"/>
    </location>
</feature>